<accession>A0ACC1MR47</accession>
<gene>
    <name evidence="1" type="ORF">NQ176_g8805</name>
</gene>
<name>A0ACC1MR47_9HYPO</name>
<evidence type="ECO:0000313" key="1">
    <source>
        <dbReference type="EMBL" id="KAJ2969178.1"/>
    </source>
</evidence>
<sequence length="391" mass="43500">MSSITPVFVSENAPPAVRGRIVGLFQIFLVIGQDLAYWLDYGVALHIPVSTKQWRIPVAIQIIPGALLLIGLFFLNESPRWLMKKNRKEEALKALAYIRNAPPDSAEVQTEIAEITASVAAELALTEGVTWKECLAPSNRHRFILAFCIMVCQQFSGTNSIGYYAPQIFQTIGISSTNTSLFATGIYGTLKAITGMLFLAFGIDRWGRRNSLLGGAFWMGSAMFIIGAVLAAKPPNPNSTKVSPASIAMVVHIYLYIIGYSASWGPTPWVYVSEIFPNRLREYGVGLAATTQWLFNFVITEFTPAAVNHIGWRTFLMFGIFCYANGVFIFFFIKETKGRTLEDMDVLFGMISEDQRKADIDYALHKGMDLEHVEQRDEEVGTELKSSETAK</sequence>
<comment type="caution">
    <text evidence="1">The sequence shown here is derived from an EMBL/GenBank/DDBJ whole genome shotgun (WGS) entry which is preliminary data.</text>
</comment>
<evidence type="ECO:0000313" key="2">
    <source>
        <dbReference type="Proteomes" id="UP001143910"/>
    </source>
</evidence>
<proteinExistence type="predicted"/>
<keyword evidence="2" id="KW-1185">Reference proteome</keyword>
<dbReference type="EMBL" id="JANJQO010001803">
    <property type="protein sequence ID" value="KAJ2969178.1"/>
    <property type="molecule type" value="Genomic_DNA"/>
</dbReference>
<dbReference type="Proteomes" id="UP001143910">
    <property type="component" value="Unassembled WGS sequence"/>
</dbReference>
<protein>
    <submittedName>
        <fullName evidence="1">Uncharacterized protein</fullName>
    </submittedName>
</protein>
<organism evidence="1 2">
    <name type="scientific">Zarea fungicola</name>
    <dbReference type="NCBI Taxonomy" id="93591"/>
    <lineage>
        <taxon>Eukaryota</taxon>
        <taxon>Fungi</taxon>
        <taxon>Dikarya</taxon>
        <taxon>Ascomycota</taxon>
        <taxon>Pezizomycotina</taxon>
        <taxon>Sordariomycetes</taxon>
        <taxon>Hypocreomycetidae</taxon>
        <taxon>Hypocreales</taxon>
        <taxon>Cordycipitaceae</taxon>
        <taxon>Zarea</taxon>
    </lineage>
</organism>
<reference evidence="1" key="1">
    <citation type="submission" date="2022-08" db="EMBL/GenBank/DDBJ databases">
        <title>Genome Sequence of Lecanicillium fungicola.</title>
        <authorList>
            <person name="Buettner E."/>
        </authorList>
    </citation>
    <scope>NUCLEOTIDE SEQUENCE</scope>
    <source>
        <strain evidence="1">Babe33</strain>
    </source>
</reference>